<dbReference type="AlphaFoldDB" id="D6Y2Z7"/>
<feature type="signal peptide" evidence="1">
    <location>
        <begin position="1"/>
        <end position="20"/>
    </location>
</feature>
<dbReference type="Proteomes" id="UP000006640">
    <property type="component" value="Chromosome"/>
</dbReference>
<sequence>MLFAVTVGATSLVSASPAAAATPPAALAPTSAQAASAASAASSASSAAAAPGWISVRYPIRARAGRVVTYKITLTNRQSRTSQKIFFAAKFPKNVYKVRIYVPKGSRYREGCTRERTRSLCLFPGLKKGKSYTLWAKAWVNGSARGTLYGYFGGSFIPNHVKDPRYVMRKAGDEIRWIKTRTRLVR</sequence>
<protein>
    <recommendedName>
        <fullName evidence="4">DUF11 domain-containing protein</fullName>
    </recommendedName>
</protein>
<keyword evidence="1" id="KW-0732">Signal</keyword>
<gene>
    <name evidence="2" type="ordered locus">Tbis_0226</name>
</gene>
<dbReference type="HOGENOM" id="CLU_1487435_0_0_11"/>
<dbReference type="EMBL" id="CP001874">
    <property type="protein sequence ID" value="ADG86958.1"/>
    <property type="molecule type" value="Genomic_DNA"/>
</dbReference>
<evidence type="ECO:0008006" key="4">
    <source>
        <dbReference type="Google" id="ProtNLM"/>
    </source>
</evidence>
<evidence type="ECO:0000313" key="3">
    <source>
        <dbReference type="Proteomes" id="UP000006640"/>
    </source>
</evidence>
<evidence type="ECO:0000256" key="1">
    <source>
        <dbReference type="SAM" id="SignalP"/>
    </source>
</evidence>
<dbReference type="eggNOG" id="ENOG502ZE83">
    <property type="taxonomic scope" value="Bacteria"/>
</dbReference>
<feature type="chain" id="PRO_5003090948" description="DUF11 domain-containing protein" evidence="1">
    <location>
        <begin position="21"/>
        <end position="186"/>
    </location>
</feature>
<keyword evidence="3" id="KW-1185">Reference proteome</keyword>
<accession>D6Y2Z7</accession>
<dbReference type="KEGG" id="tbi:Tbis_0226"/>
<name>D6Y2Z7_THEBD</name>
<evidence type="ECO:0000313" key="2">
    <source>
        <dbReference type="EMBL" id="ADG86958.1"/>
    </source>
</evidence>
<organism evidence="2 3">
    <name type="scientific">Thermobispora bispora (strain ATCC 19993 / DSM 43833 / CBS 139.67 / JCM 10125 / KCTC 9307 / NBRC 14880 / R51)</name>
    <dbReference type="NCBI Taxonomy" id="469371"/>
    <lineage>
        <taxon>Bacteria</taxon>
        <taxon>Bacillati</taxon>
        <taxon>Actinomycetota</taxon>
        <taxon>Actinomycetes</taxon>
        <taxon>Streptosporangiales</taxon>
        <taxon>Streptosporangiaceae</taxon>
        <taxon>Thermobispora</taxon>
    </lineage>
</organism>
<proteinExistence type="predicted"/>
<reference evidence="2 3" key="1">
    <citation type="submission" date="2010-01" db="EMBL/GenBank/DDBJ databases">
        <title>The complete genome of Thermobispora bispora DSM 43833.</title>
        <authorList>
            <consortium name="US DOE Joint Genome Institute (JGI-PGF)"/>
            <person name="Lucas S."/>
            <person name="Copeland A."/>
            <person name="Lapidus A."/>
            <person name="Glavina del Rio T."/>
            <person name="Dalin E."/>
            <person name="Tice H."/>
            <person name="Bruce D."/>
            <person name="Goodwin L."/>
            <person name="Pitluck S."/>
            <person name="Kyrpides N."/>
            <person name="Mavromatis K."/>
            <person name="Ivanova N."/>
            <person name="Mikhailova N."/>
            <person name="Chertkov O."/>
            <person name="Brettin T."/>
            <person name="Detter J.C."/>
            <person name="Han C."/>
            <person name="Larimer F."/>
            <person name="Land M."/>
            <person name="Hauser L."/>
            <person name="Markowitz V."/>
            <person name="Cheng J.-F."/>
            <person name="Hugenholtz P."/>
            <person name="Woyke T."/>
            <person name="Wu D."/>
            <person name="Jando M."/>
            <person name="Schneider S."/>
            <person name="Klenk H.-P."/>
            <person name="Eisen J.A."/>
        </authorList>
    </citation>
    <scope>NUCLEOTIDE SEQUENCE [LARGE SCALE GENOMIC DNA]</scope>
    <source>
        <strain evidence="3">ATCC 19993 / DSM 43833 / CBS 139.67 / JCM 10125 / KCTC 9307 / NBRC 14880 / R51</strain>
    </source>
</reference>